<evidence type="ECO:0000313" key="3">
    <source>
        <dbReference type="Proteomes" id="UP000614239"/>
    </source>
</evidence>
<reference evidence="2" key="1">
    <citation type="journal article" date="2014" name="Int. J. Syst. Evol. Microbiol.">
        <title>Complete genome sequence of Corynebacterium casei LMG S-19264T (=DSM 44701T), isolated from a smear-ripened cheese.</title>
        <authorList>
            <consortium name="US DOE Joint Genome Institute (JGI-PGF)"/>
            <person name="Walter F."/>
            <person name="Albersmeier A."/>
            <person name="Kalinowski J."/>
            <person name="Ruckert C."/>
        </authorList>
    </citation>
    <scope>NUCLEOTIDE SEQUENCE</scope>
    <source>
        <strain evidence="2">CGMCC 4.7372</strain>
    </source>
</reference>
<accession>A0A8H9H8T6</accession>
<gene>
    <name evidence="2" type="ORF">GCM10011612_10160</name>
</gene>
<organism evidence="2 3">
    <name type="scientific">Actinomyces gaoshouyii</name>
    <dbReference type="NCBI Taxonomy" id="1960083"/>
    <lineage>
        <taxon>Bacteria</taxon>
        <taxon>Bacillati</taxon>
        <taxon>Actinomycetota</taxon>
        <taxon>Actinomycetes</taxon>
        <taxon>Actinomycetales</taxon>
        <taxon>Actinomycetaceae</taxon>
        <taxon>Actinomyces</taxon>
    </lineage>
</organism>
<feature type="region of interest" description="Disordered" evidence="1">
    <location>
        <begin position="1"/>
        <end position="40"/>
    </location>
</feature>
<dbReference type="PANTHER" id="PTHR10151:SF120">
    <property type="entry name" value="BIS(5'-ADENOSYL)-TRIPHOSPHATASE"/>
    <property type="match status" value="1"/>
</dbReference>
<evidence type="ECO:0000313" key="2">
    <source>
        <dbReference type="EMBL" id="GGO97494.1"/>
    </source>
</evidence>
<sequence length="463" mass="48910">MADFGMGAFSCPGSSRPGSDTRARWHNDRMTTPKNPGDRPTAVPVPHLREILGAAALASGLFLADGPDGALTQTQAEDAAERWGLMPVGGAASASPTVVVLVDGLGLDQLRERRGHAPALRGLLADSEAAARAGQGPGPDAVTCRPSTTAAALTTLGTGALPGMTGMVGYSVRNPLLPPASAEDAPDGSDLLSLISWEGRCPNPRAWQDVPTIFERLRLPDRPAADRPLAVTIGPARFAGSGLTEAGLRGAPHIGADAMESRAGHAAEALRRGIPLVYLYVGELDHAGHAHGWRSQKWLAQLERLDALMAELQRRVPRGTRIMLTADHGMVDTDAEHRLLITDSPRLMRDVACVAGEPRFTHLYVGGRDDAERSERASALAERWRAELGERALWVGTRDEAGEHLGPLSERARGVTGDVLVAAAGTWVVLDPRVHADAVLGMPGVHGSFTGAETRIPLLITRA</sequence>
<dbReference type="AlphaFoldDB" id="A0A8H9H8T6"/>
<evidence type="ECO:0000256" key="1">
    <source>
        <dbReference type="SAM" id="MobiDB-lite"/>
    </source>
</evidence>
<name>A0A8H9H8T6_9ACTO</name>
<dbReference type="PANTHER" id="PTHR10151">
    <property type="entry name" value="ECTONUCLEOTIDE PYROPHOSPHATASE/PHOSPHODIESTERASE"/>
    <property type="match status" value="1"/>
</dbReference>
<dbReference type="Pfam" id="PF01663">
    <property type="entry name" value="Phosphodiest"/>
    <property type="match status" value="1"/>
</dbReference>
<dbReference type="InterPro" id="IPR002591">
    <property type="entry name" value="Phosphodiest/P_Trfase"/>
</dbReference>
<dbReference type="EMBL" id="BMNJ01000003">
    <property type="protein sequence ID" value="GGO97494.1"/>
    <property type="molecule type" value="Genomic_DNA"/>
</dbReference>
<dbReference type="SUPFAM" id="SSF53649">
    <property type="entry name" value="Alkaline phosphatase-like"/>
    <property type="match status" value="1"/>
</dbReference>
<proteinExistence type="predicted"/>
<feature type="compositionally biased region" description="Basic and acidic residues" evidence="1">
    <location>
        <begin position="19"/>
        <end position="31"/>
    </location>
</feature>
<dbReference type="Proteomes" id="UP000614239">
    <property type="component" value="Unassembled WGS sequence"/>
</dbReference>
<reference evidence="2" key="2">
    <citation type="submission" date="2020-09" db="EMBL/GenBank/DDBJ databases">
        <authorList>
            <person name="Sun Q."/>
            <person name="Zhou Y."/>
        </authorList>
    </citation>
    <scope>NUCLEOTIDE SEQUENCE</scope>
    <source>
        <strain evidence="2">CGMCC 4.7372</strain>
    </source>
</reference>
<keyword evidence="3" id="KW-1185">Reference proteome</keyword>
<comment type="caution">
    <text evidence="2">The sequence shown here is derived from an EMBL/GenBank/DDBJ whole genome shotgun (WGS) entry which is preliminary data.</text>
</comment>
<protein>
    <submittedName>
        <fullName evidence="2">Nucleotide pyrophosphatase</fullName>
    </submittedName>
</protein>
<dbReference type="InterPro" id="IPR017850">
    <property type="entry name" value="Alkaline_phosphatase_core_sf"/>
</dbReference>
<dbReference type="Gene3D" id="3.40.720.10">
    <property type="entry name" value="Alkaline Phosphatase, subunit A"/>
    <property type="match status" value="1"/>
</dbReference>
<dbReference type="GO" id="GO:0016787">
    <property type="term" value="F:hydrolase activity"/>
    <property type="evidence" value="ECO:0007669"/>
    <property type="project" value="UniProtKB-ARBA"/>
</dbReference>